<keyword evidence="1" id="KW-0472">Membrane</keyword>
<feature type="transmembrane region" description="Helical" evidence="1">
    <location>
        <begin position="372"/>
        <end position="389"/>
    </location>
</feature>
<dbReference type="Pfam" id="PF10101">
    <property type="entry name" value="DUF2339"/>
    <property type="match status" value="1"/>
</dbReference>
<feature type="transmembrane region" description="Helical" evidence="1">
    <location>
        <begin position="228"/>
        <end position="248"/>
    </location>
</feature>
<evidence type="ECO:0000313" key="3">
    <source>
        <dbReference type="Proteomes" id="UP000054526"/>
    </source>
</evidence>
<name>A0ABR5A2B5_9BACL</name>
<feature type="transmembrane region" description="Helical" evidence="1">
    <location>
        <begin position="309"/>
        <end position="326"/>
    </location>
</feature>
<feature type="transmembrane region" description="Helical" evidence="1">
    <location>
        <begin position="120"/>
        <end position="137"/>
    </location>
</feature>
<protein>
    <recommendedName>
        <fullName evidence="4">DUF2339 domain-containing protein</fullName>
    </recommendedName>
</protein>
<feature type="transmembrane region" description="Helical" evidence="1">
    <location>
        <begin position="435"/>
        <end position="454"/>
    </location>
</feature>
<dbReference type="PANTHER" id="PTHR38434">
    <property type="entry name" value="BLL2549 PROTEIN"/>
    <property type="match status" value="1"/>
</dbReference>
<accession>A0ABR5A2B5</accession>
<feature type="transmembrane region" description="Helical" evidence="1">
    <location>
        <begin position="461"/>
        <end position="480"/>
    </location>
</feature>
<feature type="transmembrane region" description="Helical" evidence="1">
    <location>
        <begin position="401"/>
        <end position="423"/>
    </location>
</feature>
<evidence type="ECO:0000313" key="2">
    <source>
        <dbReference type="EMBL" id="KIL35077.1"/>
    </source>
</evidence>
<gene>
    <name evidence="2" type="ORF">SD71_15600</name>
</gene>
<feature type="transmembrane region" description="Helical" evidence="1">
    <location>
        <begin position="96"/>
        <end position="113"/>
    </location>
</feature>
<feature type="transmembrane region" description="Helical" evidence="1">
    <location>
        <begin position="284"/>
        <end position="303"/>
    </location>
</feature>
<proteinExistence type="predicted"/>
<organism evidence="2 3">
    <name type="scientific">Cohnella kolymensis</name>
    <dbReference type="NCBI Taxonomy" id="1590652"/>
    <lineage>
        <taxon>Bacteria</taxon>
        <taxon>Bacillati</taxon>
        <taxon>Bacillota</taxon>
        <taxon>Bacilli</taxon>
        <taxon>Bacillales</taxon>
        <taxon>Paenibacillaceae</taxon>
        <taxon>Cohnella</taxon>
    </lineage>
</organism>
<feature type="transmembrane region" description="Helical" evidence="1">
    <location>
        <begin position="199"/>
        <end position="216"/>
    </location>
</feature>
<evidence type="ECO:0008006" key="4">
    <source>
        <dbReference type="Google" id="ProtNLM"/>
    </source>
</evidence>
<feature type="transmembrane region" description="Helical" evidence="1">
    <location>
        <begin position="333"/>
        <end position="352"/>
    </location>
</feature>
<sequence>MDQIIRKHWTSLLGVLFIVAAFVTLFKYTIDQGWINDYMKIGFGLLTGTGLCVAGLALTRRAISLAAVQIILGLGACILYATFSFAGIYYELWSPMTVLIGMTAVTAGASAFAYRFDSRLLMNIALAGGLLSPLLMQPITDQVFTLFLYLLVINSAFFYLSIAKNWTELRIHAFIGTWIVYAVYFVHFNPPTEGIWSMPFRYALAAFVFYLIGFLLSSWKSNRCFDGWNLYLSLANGVLFGCWAVFILYGELHYAYVLTFIGLVYLITGAVIRRLIGKIDVSSMSHALVGLLMLLLAATHVGSGMDVKPLINVYVWGGIAGVLAVVGQARRWVSMTVTSLVIWFAVGCYWFAVTWDTPRGEWFGTFIPFLNWGAMAWVLLAVIGFYYSIEAAKSNESMMSHTLAILAHLIVGGLLTVQIMSVFEEYFSGSSGQLLQLTLSVSWGIYALLLFLWGAYRRQSLFRWFGTGVLLLVAIKAMFLDLSGEVVLYKVLVLLVLGGISFLITWVNGKWAGEKAADVNVQESQDGA</sequence>
<keyword evidence="1" id="KW-0812">Transmembrane</keyword>
<feature type="transmembrane region" description="Helical" evidence="1">
    <location>
        <begin position="169"/>
        <end position="187"/>
    </location>
</feature>
<dbReference type="InterPro" id="IPR019286">
    <property type="entry name" value="DUF2339_TM"/>
</dbReference>
<keyword evidence="3" id="KW-1185">Reference proteome</keyword>
<comment type="caution">
    <text evidence="2">The sequence shown here is derived from an EMBL/GenBank/DDBJ whole genome shotgun (WGS) entry which is preliminary data.</text>
</comment>
<dbReference type="Proteomes" id="UP000054526">
    <property type="component" value="Unassembled WGS sequence"/>
</dbReference>
<feature type="transmembrane region" description="Helical" evidence="1">
    <location>
        <begin position="12"/>
        <end position="29"/>
    </location>
</feature>
<feature type="transmembrane region" description="Helical" evidence="1">
    <location>
        <begin position="70"/>
        <end position="90"/>
    </location>
</feature>
<evidence type="ECO:0000256" key="1">
    <source>
        <dbReference type="SAM" id="Phobius"/>
    </source>
</evidence>
<reference evidence="2 3" key="1">
    <citation type="submission" date="2014-12" db="EMBL/GenBank/DDBJ databases">
        <title>Draft genome sequence of Cohnella kolymensis strain B-2846.</title>
        <authorList>
            <person name="Karlyshev A.V."/>
            <person name="Kudryashova E.B."/>
        </authorList>
    </citation>
    <scope>NUCLEOTIDE SEQUENCE [LARGE SCALE GENOMIC DNA]</scope>
    <source>
        <strain evidence="2 3">VKM B-2846</strain>
    </source>
</reference>
<feature type="transmembrane region" description="Helical" evidence="1">
    <location>
        <begin position="486"/>
        <end position="507"/>
    </location>
</feature>
<dbReference type="PANTHER" id="PTHR38434:SF1">
    <property type="entry name" value="BLL2549 PROTEIN"/>
    <property type="match status" value="1"/>
</dbReference>
<feature type="transmembrane region" description="Helical" evidence="1">
    <location>
        <begin position="41"/>
        <end position="58"/>
    </location>
</feature>
<dbReference type="EMBL" id="JXAL01000024">
    <property type="protein sequence ID" value="KIL35077.1"/>
    <property type="molecule type" value="Genomic_DNA"/>
</dbReference>
<keyword evidence="1" id="KW-1133">Transmembrane helix</keyword>
<feature type="transmembrane region" description="Helical" evidence="1">
    <location>
        <begin position="254"/>
        <end position="272"/>
    </location>
</feature>
<feature type="transmembrane region" description="Helical" evidence="1">
    <location>
        <begin position="143"/>
        <end position="162"/>
    </location>
</feature>
<dbReference type="RefSeq" id="WP_041065070.1">
    <property type="nucleotide sequence ID" value="NZ_JXAL01000024.1"/>
</dbReference>